<evidence type="ECO:0000256" key="5">
    <source>
        <dbReference type="ARBA" id="ARBA00023242"/>
    </source>
</evidence>
<feature type="domain" description="Myb-like" evidence="6">
    <location>
        <begin position="23"/>
        <end position="67"/>
    </location>
</feature>
<dbReference type="OrthoDB" id="2143914at2759"/>
<organism evidence="8 9">
    <name type="scientific">Arabis nemorensis</name>
    <dbReference type="NCBI Taxonomy" id="586526"/>
    <lineage>
        <taxon>Eukaryota</taxon>
        <taxon>Viridiplantae</taxon>
        <taxon>Streptophyta</taxon>
        <taxon>Embryophyta</taxon>
        <taxon>Tracheophyta</taxon>
        <taxon>Spermatophyta</taxon>
        <taxon>Magnoliopsida</taxon>
        <taxon>eudicotyledons</taxon>
        <taxon>Gunneridae</taxon>
        <taxon>Pentapetalae</taxon>
        <taxon>rosids</taxon>
        <taxon>malvids</taxon>
        <taxon>Brassicales</taxon>
        <taxon>Brassicaceae</taxon>
        <taxon>Arabideae</taxon>
        <taxon>Arabis</taxon>
    </lineage>
</organism>
<dbReference type="Pfam" id="PF13921">
    <property type="entry name" value="Myb_DNA-bind_6"/>
    <property type="match status" value="1"/>
</dbReference>
<evidence type="ECO:0000256" key="3">
    <source>
        <dbReference type="ARBA" id="ARBA00023125"/>
    </source>
</evidence>
<name>A0A565CAD6_9BRAS</name>
<comment type="subcellular location">
    <subcellularLocation>
        <location evidence="1">Nucleus</location>
    </subcellularLocation>
</comment>
<evidence type="ECO:0000256" key="4">
    <source>
        <dbReference type="ARBA" id="ARBA00023163"/>
    </source>
</evidence>
<comment type="caution">
    <text evidence="8">The sequence shown here is derived from an EMBL/GenBank/DDBJ whole genome shotgun (WGS) entry which is preliminary data.</text>
</comment>
<dbReference type="InterPro" id="IPR009057">
    <property type="entry name" value="Homeodomain-like_sf"/>
</dbReference>
<dbReference type="FunFam" id="1.10.10.60:FF:000016">
    <property type="entry name" value="Transcriptional activator Myb isoform A"/>
    <property type="match status" value="1"/>
</dbReference>
<evidence type="ECO:0000256" key="2">
    <source>
        <dbReference type="ARBA" id="ARBA00023015"/>
    </source>
</evidence>
<sequence>MDIRRGKFAIKDVSWNNGLSLISWLYHTDEVLCKAVEHFQGKNWKKIAECFKDRTDVQCLHRWQNVLNPELVKGPWSKEVNF</sequence>
<keyword evidence="9" id="KW-1185">Reference proteome</keyword>
<dbReference type="PANTHER" id="PTHR46621">
    <property type="entry name" value="SNRNA-ACTIVATING PROTEIN COMPLEX SUBUNIT 4"/>
    <property type="match status" value="1"/>
</dbReference>
<dbReference type="EMBL" id="CABITT030000007">
    <property type="protein sequence ID" value="VVB10636.1"/>
    <property type="molecule type" value="Genomic_DNA"/>
</dbReference>
<keyword evidence="4" id="KW-0804">Transcription</keyword>
<keyword evidence="2" id="KW-0805">Transcription regulation</keyword>
<dbReference type="GO" id="GO:0042796">
    <property type="term" value="P:snRNA transcription by RNA polymerase III"/>
    <property type="evidence" value="ECO:0007669"/>
    <property type="project" value="TreeGrafter"/>
</dbReference>
<dbReference type="Proteomes" id="UP000489600">
    <property type="component" value="Unassembled WGS sequence"/>
</dbReference>
<accession>A0A565CAD6</accession>
<dbReference type="PANTHER" id="PTHR46621:SF1">
    <property type="entry name" value="SNRNA-ACTIVATING PROTEIN COMPLEX SUBUNIT 4"/>
    <property type="match status" value="1"/>
</dbReference>
<reference evidence="8" key="1">
    <citation type="submission" date="2019-07" db="EMBL/GenBank/DDBJ databases">
        <authorList>
            <person name="Dittberner H."/>
        </authorList>
    </citation>
    <scope>NUCLEOTIDE SEQUENCE [LARGE SCALE GENOMIC DNA]</scope>
</reference>
<dbReference type="Gene3D" id="1.10.10.60">
    <property type="entry name" value="Homeodomain-like"/>
    <property type="match status" value="1"/>
</dbReference>
<keyword evidence="5" id="KW-0539">Nucleus</keyword>
<evidence type="ECO:0000313" key="8">
    <source>
        <dbReference type="EMBL" id="VVB10636.1"/>
    </source>
</evidence>
<evidence type="ECO:0000256" key="1">
    <source>
        <dbReference type="ARBA" id="ARBA00004123"/>
    </source>
</evidence>
<evidence type="ECO:0000259" key="7">
    <source>
        <dbReference type="PROSITE" id="PS51294"/>
    </source>
</evidence>
<dbReference type="AlphaFoldDB" id="A0A565CAD6"/>
<dbReference type="SUPFAM" id="SSF46689">
    <property type="entry name" value="Homeodomain-like"/>
    <property type="match status" value="1"/>
</dbReference>
<gene>
    <name evidence="8" type="ORF">ANE_LOCUS21080</name>
</gene>
<feature type="domain" description="HTH myb-type" evidence="7">
    <location>
        <begin position="29"/>
        <end position="71"/>
    </location>
</feature>
<dbReference type="GO" id="GO:0019185">
    <property type="term" value="C:snRNA-activating protein complex"/>
    <property type="evidence" value="ECO:0007669"/>
    <property type="project" value="TreeGrafter"/>
</dbReference>
<dbReference type="CDD" id="cd00167">
    <property type="entry name" value="SANT"/>
    <property type="match status" value="1"/>
</dbReference>
<dbReference type="InterPro" id="IPR051575">
    <property type="entry name" value="Myb-like_DNA-bd"/>
</dbReference>
<dbReference type="PROSITE" id="PS50090">
    <property type="entry name" value="MYB_LIKE"/>
    <property type="match status" value="1"/>
</dbReference>
<dbReference type="GO" id="GO:0005634">
    <property type="term" value="C:nucleus"/>
    <property type="evidence" value="ECO:0007669"/>
    <property type="project" value="UniProtKB-SubCell"/>
</dbReference>
<protein>
    <submittedName>
        <fullName evidence="8">Uncharacterized protein</fullName>
    </submittedName>
</protein>
<dbReference type="SMART" id="SM00717">
    <property type="entry name" value="SANT"/>
    <property type="match status" value="1"/>
</dbReference>
<dbReference type="PROSITE" id="PS51294">
    <property type="entry name" value="HTH_MYB"/>
    <property type="match status" value="1"/>
</dbReference>
<keyword evidence="3" id="KW-0238">DNA-binding</keyword>
<dbReference type="GO" id="GO:0042795">
    <property type="term" value="P:snRNA transcription by RNA polymerase II"/>
    <property type="evidence" value="ECO:0007669"/>
    <property type="project" value="TreeGrafter"/>
</dbReference>
<proteinExistence type="predicted"/>
<dbReference type="GO" id="GO:0001006">
    <property type="term" value="F:RNA polymerase III type 3 promoter sequence-specific DNA binding"/>
    <property type="evidence" value="ECO:0007669"/>
    <property type="project" value="TreeGrafter"/>
</dbReference>
<evidence type="ECO:0000259" key="6">
    <source>
        <dbReference type="PROSITE" id="PS50090"/>
    </source>
</evidence>
<dbReference type="GO" id="GO:0000978">
    <property type="term" value="F:RNA polymerase II cis-regulatory region sequence-specific DNA binding"/>
    <property type="evidence" value="ECO:0007669"/>
    <property type="project" value="TreeGrafter"/>
</dbReference>
<evidence type="ECO:0000313" key="9">
    <source>
        <dbReference type="Proteomes" id="UP000489600"/>
    </source>
</evidence>
<dbReference type="InterPro" id="IPR017930">
    <property type="entry name" value="Myb_dom"/>
</dbReference>
<dbReference type="InterPro" id="IPR001005">
    <property type="entry name" value="SANT/Myb"/>
</dbReference>